<evidence type="ECO:0000256" key="1">
    <source>
        <dbReference type="ARBA" id="ARBA00022741"/>
    </source>
</evidence>
<keyword evidence="2 5" id="KW-0067">ATP-binding</keyword>
<dbReference type="Proteomes" id="UP001183202">
    <property type="component" value="Unassembled WGS sequence"/>
</dbReference>
<feature type="region of interest" description="Disordered" evidence="3">
    <location>
        <begin position="1"/>
        <end position="28"/>
    </location>
</feature>
<feature type="domain" description="Orc1-like AAA ATPase" evidence="4">
    <location>
        <begin position="40"/>
        <end position="188"/>
    </location>
</feature>
<evidence type="ECO:0000313" key="5">
    <source>
        <dbReference type="EMBL" id="MDT0352417.1"/>
    </source>
</evidence>
<accession>A0ABU2NEN0</accession>
<dbReference type="PANTHER" id="PTHR16305:SF35">
    <property type="entry name" value="TRANSCRIPTIONAL ACTIVATOR DOMAIN"/>
    <property type="match status" value="1"/>
</dbReference>
<dbReference type="SUPFAM" id="SSF52540">
    <property type="entry name" value="P-loop containing nucleoside triphosphate hydrolases"/>
    <property type="match status" value="1"/>
</dbReference>
<dbReference type="EMBL" id="JAVREJ010000018">
    <property type="protein sequence ID" value="MDT0352417.1"/>
    <property type="molecule type" value="Genomic_DNA"/>
</dbReference>
<sequence length="282" mass="29242">MRGAPRSASGTTNSGPADTIPGAPPPLRPACRATPRDEAFVGREHELGVLDTLLAQVRTDGARIALVRGAPGIGKTALVRRFLDDHPHLTAVRGSGDEGEATISYALVDQLFGSMGLGGGALLAHIERVLPVEEPIVVGRLILAALIRSSVAGPVVVVVDDAHWADVDSLRALLFAVRRLGAYPVLTILVVPPDEARLPAGLGRLAEGHTGITVEVGRLKPTDVQALAAAATGSPVPGLVAHRLCAHTLGNPRHVLALLMETPADHWQGWEPVLPAPGCSAG</sequence>
<evidence type="ECO:0000313" key="6">
    <source>
        <dbReference type="Proteomes" id="UP001183202"/>
    </source>
</evidence>
<dbReference type="InterPro" id="IPR027417">
    <property type="entry name" value="P-loop_NTPase"/>
</dbReference>
<evidence type="ECO:0000259" key="4">
    <source>
        <dbReference type="Pfam" id="PF13191"/>
    </source>
</evidence>
<protein>
    <submittedName>
        <fullName evidence="5">ATP-binding protein</fullName>
    </submittedName>
</protein>
<reference evidence="6" key="1">
    <citation type="submission" date="2023-07" db="EMBL/GenBank/DDBJ databases">
        <title>30 novel species of actinomycetes from the DSMZ collection.</title>
        <authorList>
            <person name="Nouioui I."/>
        </authorList>
    </citation>
    <scope>NUCLEOTIDE SEQUENCE [LARGE SCALE GENOMIC DNA]</scope>
    <source>
        <strain evidence="6">DSM 45834</strain>
    </source>
</reference>
<keyword evidence="6" id="KW-1185">Reference proteome</keyword>
<dbReference type="PANTHER" id="PTHR16305">
    <property type="entry name" value="TESTICULAR SOLUBLE ADENYLYL CYCLASE"/>
    <property type="match status" value="1"/>
</dbReference>
<organism evidence="5 6">
    <name type="scientific">Pseudonocardia charpentierae</name>
    <dbReference type="NCBI Taxonomy" id="3075545"/>
    <lineage>
        <taxon>Bacteria</taxon>
        <taxon>Bacillati</taxon>
        <taxon>Actinomycetota</taxon>
        <taxon>Actinomycetes</taxon>
        <taxon>Pseudonocardiales</taxon>
        <taxon>Pseudonocardiaceae</taxon>
        <taxon>Pseudonocardia</taxon>
    </lineage>
</organism>
<dbReference type="Pfam" id="PF13191">
    <property type="entry name" value="AAA_16"/>
    <property type="match status" value="1"/>
</dbReference>
<dbReference type="Gene3D" id="3.40.50.300">
    <property type="entry name" value="P-loop containing nucleotide triphosphate hydrolases"/>
    <property type="match status" value="1"/>
</dbReference>
<comment type="caution">
    <text evidence="5">The sequence shown here is derived from an EMBL/GenBank/DDBJ whole genome shotgun (WGS) entry which is preliminary data.</text>
</comment>
<dbReference type="RefSeq" id="WP_311558923.1">
    <property type="nucleotide sequence ID" value="NZ_JAVREJ010000018.1"/>
</dbReference>
<gene>
    <name evidence="5" type="ORF">RM445_23090</name>
</gene>
<name>A0ABU2NEN0_9PSEU</name>
<evidence type="ECO:0000256" key="2">
    <source>
        <dbReference type="ARBA" id="ARBA00022840"/>
    </source>
</evidence>
<dbReference type="InterPro" id="IPR041664">
    <property type="entry name" value="AAA_16"/>
</dbReference>
<dbReference type="GO" id="GO:0005524">
    <property type="term" value="F:ATP binding"/>
    <property type="evidence" value="ECO:0007669"/>
    <property type="project" value="UniProtKB-KW"/>
</dbReference>
<evidence type="ECO:0000256" key="3">
    <source>
        <dbReference type="SAM" id="MobiDB-lite"/>
    </source>
</evidence>
<proteinExistence type="predicted"/>
<keyword evidence="1" id="KW-0547">Nucleotide-binding</keyword>